<evidence type="ECO:0000313" key="3">
    <source>
        <dbReference type="WBParaSite" id="L893_g15103.t1"/>
    </source>
</evidence>
<proteinExistence type="predicted"/>
<evidence type="ECO:0000313" key="2">
    <source>
        <dbReference type="Proteomes" id="UP000095287"/>
    </source>
</evidence>
<dbReference type="WBParaSite" id="L893_g15103.t1">
    <property type="protein sequence ID" value="L893_g15103.t1"/>
    <property type="gene ID" value="L893_g15103"/>
</dbReference>
<organism evidence="2 3">
    <name type="scientific">Steinernema glaseri</name>
    <dbReference type="NCBI Taxonomy" id="37863"/>
    <lineage>
        <taxon>Eukaryota</taxon>
        <taxon>Metazoa</taxon>
        <taxon>Ecdysozoa</taxon>
        <taxon>Nematoda</taxon>
        <taxon>Chromadorea</taxon>
        <taxon>Rhabditida</taxon>
        <taxon>Tylenchina</taxon>
        <taxon>Panagrolaimomorpha</taxon>
        <taxon>Strongyloidoidea</taxon>
        <taxon>Steinernematidae</taxon>
        <taxon>Steinernema</taxon>
    </lineage>
</organism>
<evidence type="ECO:0000256" key="1">
    <source>
        <dbReference type="SAM" id="SignalP"/>
    </source>
</evidence>
<sequence>MEGVLRISLILSFLLVLFFLIRNSKVETSNDFGLDPEDWGEYEEEQADESNRLSLTFSSFNNDGRHVLYYTIIGFDHIESRTLSREVIEEMSKSIICIEFYLTYADTLRDDVPFVSPDDVELIQLLADLDAPVKILELTNDFYSDYYAEARKKFLPLFQSFTTLKMDYYSRDTQLLADTISEPMLRSSTISCRSLSDPNDFWVEYSSSDGLTNIAAGFRNFGMALEVIDRWKKMDPRTLPYCKLFCGLKSSSVTRTGEGMQEVDMEAEAALVEKVESELDDGNLIKSLYLIDHPVDLNSKIYVAFYDEVNRYSNKDGETILLFE</sequence>
<dbReference type="AlphaFoldDB" id="A0A1I7YCZ5"/>
<reference evidence="3" key="1">
    <citation type="submission" date="2016-11" db="UniProtKB">
        <authorList>
            <consortium name="WormBaseParasite"/>
        </authorList>
    </citation>
    <scope>IDENTIFICATION</scope>
</reference>
<dbReference type="Proteomes" id="UP000095287">
    <property type="component" value="Unplaced"/>
</dbReference>
<keyword evidence="1" id="KW-0732">Signal</keyword>
<name>A0A1I7YCZ5_9BILA</name>
<accession>A0A1I7YCZ5</accession>
<protein>
    <submittedName>
        <fullName evidence="3">Uncharacterized protein</fullName>
    </submittedName>
</protein>
<keyword evidence="2" id="KW-1185">Reference proteome</keyword>
<feature type="chain" id="PRO_5009311975" evidence="1">
    <location>
        <begin position="29"/>
        <end position="324"/>
    </location>
</feature>
<feature type="signal peptide" evidence="1">
    <location>
        <begin position="1"/>
        <end position="28"/>
    </location>
</feature>